<sequence length="292" mass="32028">MTDWQSIADQIATASGGPFSPGRPQTVGGGCINRAVVLDDGQRRLFVKLNAADLVTMFEAEAAGLAEMAATDSIRVPVPVCTGVAGHESFIAMEYIELGGGRGDAAEAGRQLAAMHRCTRERFGWDRDNTIGSTPQPNREHEDWVSFWRDQRLGFQLELAGRNGYRGRLQQRGGQLLDRFGALIDQDPAPSLLHGDLWGGNLGYARGGEPVIFDPACYYGDREADLAMTELFGGFGGQFRSAYEDAWPLPAGYQVRKQLYNLYHILNHLNLFGGGYLSQAEGMIDRLLAELR</sequence>
<dbReference type="AlphaFoldDB" id="A0AAJ0XAG9"/>
<keyword evidence="2" id="KW-0808">Transferase</keyword>
<dbReference type="PANTHER" id="PTHR12149:SF8">
    <property type="entry name" value="PROTEIN-RIBULOSAMINE 3-KINASE"/>
    <property type="match status" value="1"/>
</dbReference>
<name>A0AAJ0XAG9_9GAMM</name>
<dbReference type="PROSITE" id="PS00414">
    <property type="entry name" value="PROFILIN"/>
    <property type="match status" value="1"/>
</dbReference>
<dbReference type="SUPFAM" id="SSF56112">
    <property type="entry name" value="Protein kinase-like (PK-like)"/>
    <property type="match status" value="1"/>
</dbReference>
<dbReference type="Gene3D" id="3.30.200.20">
    <property type="entry name" value="Phosphorylase Kinase, domain 1"/>
    <property type="match status" value="1"/>
</dbReference>
<evidence type="ECO:0000313" key="4">
    <source>
        <dbReference type="Proteomes" id="UP001296776"/>
    </source>
</evidence>
<keyword evidence="4" id="KW-1185">Reference proteome</keyword>
<dbReference type="Proteomes" id="UP001296776">
    <property type="component" value="Unassembled WGS sequence"/>
</dbReference>
<dbReference type="RefSeq" id="WP_200346019.1">
    <property type="nucleotide sequence ID" value="NZ_NRSJ01000014.1"/>
</dbReference>
<dbReference type="InterPro" id="IPR016477">
    <property type="entry name" value="Fructo-/Ketosamine-3-kinase"/>
</dbReference>
<keyword evidence="2" id="KW-0418">Kinase</keyword>
<evidence type="ECO:0000256" key="1">
    <source>
        <dbReference type="ARBA" id="ARBA00009460"/>
    </source>
</evidence>
<dbReference type="InterPro" id="IPR011009">
    <property type="entry name" value="Kinase-like_dom_sf"/>
</dbReference>
<reference evidence="3" key="2">
    <citation type="journal article" date="2020" name="Microorganisms">
        <title>Osmotic Adaptation and Compatible Solute Biosynthesis of Phototrophic Bacteria as Revealed from Genome Analyses.</title>
        <authorList>
            <person name="Imhoff J.F."/>
            <person name="Rahn T."/>
            <person name="Kunzel S."/>
            <person name="Keller A."/>
            <person name="Neulinger S.C."/>
        </authorList>
    </citation>
    <scope>NUCLEOTIDE SEQUENCE</scope>
    <source>
        <strain evidence="3">DSM 11080</strain>
    </source>
</reference>
<dbReference type="GO" id="GO:0016301">
    <property type="term" value="F:kinase activity"/>
    <property type="evidence" value="ECO:0007669"/>
    <property type="project" value="UniProtKB-UniRule"/>
</dbReference>
<dbReference type="Gene3D" id="3.90.1200.10">
    <property type="match status" value="1"/>
</dbReference>
<reference evidence="3" key="1">
    <citation type="submission" date="2017-08" db="EMBL/GenBank/DDBJ databases">
        <authorList>
            <person name="Imhoff J.F."/>
            <person name="Rahn T."/>
            <person name="Kuenzel S."/>
            <person name="Neulinger S.C."/>
        </authorList>
    </citation>
    <scope>NUCLEOTIDE SEQUENCE</scope>
    <source>
        <strain evidence="3">DSM 11080</strain>
    </source>
</reference>
<dbReference type="InterPro" id="IPR027310">
    <property type="entry name" value="Profilin_CS"/>
</dbReference>
<dbReference type="Pfam" id="PF03881">
    <property type="entry name" value="Fructosamin_kin"/>
    <property type="match status" value="1"/>
</dbReference>
<protein>
    <recommendedName>
        <fullName evidence="5">Fructosamine-3-kinase</fullName>
    </recommendedName>
</protein>
<dbReference type="EMBL" id="NRSJ01000014">
    <property type="protein sequence ID" value="MBK1704812.1"/>
    <property type="molecule type" value="Genomic_DNA"/>
</dbReference>
<evidence type="ECO:0000256" key="2">
    <source>
        <dbReference type="PIRNR" id="PIRNR006221"/>
    </source>
</evidence>
<comment type="caution">
    <text evidence="3">The sequence shown here is derived from an EMBL/GenBank/DDBJ whole genome shotgun (WGS) entry which is preliminary data.</text>
</comment>
<comment type="similarity">
    <text evidence="1 2">Belongs to the fructosamine kinase family.</text>
</comment>
<gene>
    <name evidence="3" type="ORF">CKO40_09740</name>
</gene>
<evidence type="ECO:0000313" key="3">
    <source>
        <dbReference type="EMBL" id="MBK1704812.1"/>
    </source>
</evidence>
<organism evidence="3 4">
    <name type="scientific">Halochromatium glycolicum</name>
    <dbReference type="NCBI Taxonomy" id="85075"/>
    <lineage>
        <taxon>Bacteria</taxon>
        <taxon>Pseudomonadati</taxon>
        <taxon>Pseudomonadota</taxon>
        <taxon>Gammaproteobacteria</taxon>
        <taxon>Chromatiales</taxon>
        <taxon>Chromatiaceae</taxon>
        <taxon>Halochromatium</taxon>
    </lineage>
</organism>
<dbReference type="GO" id="GO:0003779">
    <property type="term" value="F:actin binding"/>
    <property type="evidence" value="ECO:0007669"/>
    <property type="project" value="InterPro"/>
</dbReference>
<accession>A0AAJ0XAG9</accession>
<dbReference type="PIRSF" id="PIRSF006221">
    <property type="entry name" value="Ketosamine-3-kinase"/>
    <property type="match status" value="1"/>
</dbReference>
<evidence type="ECO:0008006" key="5">
    <source>
        <dbReference type="Google" id="ProtNLM"/>
    </source>
</evidence>
<proteinExistence type="inferred from homology"/>
<dbReference type="PANTHER" id="PTHR12149">
    <property type="entry name" value="FRUCTOSAMINE 3 KINASE-RELATED PROTEIN"/>
    <property type="match status" value="1"/>
</dbReference>